<dbReference type="InterPro" id="IPR041467">
    <property type="entry name" value="Sco4008_C"/>
</dbReference>
<name>A0A1H9L9P6_9ACTN</name>
<dbReference type="PROSITE" id="PS50977">
    <property type="entry name" value="HTH_TETR_2"/>
    <property type="match status" value="1"/>
</dbReference>
<dbReference type="AlphaFoldDB" id="A0A1H9L9P6"/>
<dbReference type="InterPro" id="IPR009057">
    <property type="entry name" value="Homeodomain-like_sf"/>
</dbReference>
<dbReference type="InterPro" id="IPR050109">
    <property type="entry name" value="HTH-type_TetR-like_transc_reg"/>
</dbReference>
<dbReference type="Pfam" id="PF17926">
    <property type="entry name" value="TetR_C_21"/>
    <property type="match status" value="1"/>
</dbReference>
<gene>
    <name evidence="4" type="ORF">SAMN05421756_108221</name>
</gene>
<dbReference type="EMBL" id="FOFA01000008">
    <property type="protein sequence ID" value="SER08100.1"/>
    <property type="molecule type" value="Genomic_DNA"/>
</dbReference>
<evidence type="ECO:0000313" key="4">
    <source>
        <dbReference type="EMBL" id="SER08100.1"/>
    </source>
</evidence>
<dbReference type="GO" id="GO:0003677">
    <property type="term" value="F:DNA binding"/>
    <property type="evidence" value="ECO:0007669"/>
    <property type="project" value="UniProtKB-UniRule"/>
</dbReference>
<dbReference type="SUPFAM" id="SSF46689">
    <property type="entry name" value="Homeodomain-like"/>
    <property type="match status" value="1"/>
</dbReference>
<dbReference type="InterPro" id="IPR001647">
    <property type="entry name" value="HTH_TetR"/>
</dbReference>
<evidence type="ECO:0000259" key="3">
    <source>
        <dbReference type="PROSITE" id="PS50977"/>
    </source>
</evidence>
<keyword evidence="5" id="KW-1185">Reference proteome</keyword>
<dbReference type="PANTHER" id="PTHR30328">
    <property type="entry name" value="TRANSCRIPTIONAL REPRESSOR"/>
    <property type="match status" value="1"/>
</dbReference>
<dbReference type="STRING" id="1036181.SAMN05421756_108221"/>
<sequence>MPVRDAEATRARIVAAATEEFAEHGLAGGRVDRIAAAARTNKAQLYHYFGNKETLFDLVFDRYVQTHLVGGWFDPERLPEYAASAYDYYRNDPVLVRLATWARLERTPTGDLYARAGGIDVQVVARIEKAQVEGVLVDTVAPLDLFCLVIGMASAWAQSSLTITATGDEPEEVHAGRRAALAHAVRAAFCR</sequence>
<dbReference type="Proteomes" id="UP000198504">
    <property type="component" value="Unassembled WGS sequence"/>
</dbReference>
<dbReference type="Gene3D" id="1.10.357.10">
    <property type="entry name" value="Tetracycline Repressor, domain 2"/>
    <property type="match status" value="1"/>
</dbReference>
<protein>
    <submittedName>
        <fullName evidence="4">DNA-binding transcriptional regulator, AcrR family</fullName>
    </submittedName>
</protein>
<evidence type="ECO:0000256" key="1">
    <source>
        <dbReference type="ARBA" id="ARBA00023125"/>
    </source>
</evidence>
<dbReference type="PRINTS" id="PR00455">
    <property type="entry name" value="HTHTETR"/>
</dbReference>
<dbReference type="OrthoDB" id="4726108at2"/>
<proteinExistence type="predicted"/>
<accession>A0A1H9L9P6</accession>
<dbReference type="Pfam" id="PF00440">
    <property type="entry name" value="TetR_N"/>
    <property type="match status" value="1"/>
</dbReference>
<organism evidence="4 5">
    <name type="scientific">Microlunatus flavus</name>
    <dbReference type="NCBI Taxonomy" id="1036181"/>
    <lineage>
        <taxon>Bacteria</taxon>
        <taxon>Bacillati</taxon>
        <taxon>Actinomycetota</taxon>
        <taxon>Actinomycetes</taxon>
        <taxon>Propionibacteriales</taxon>
        <taxon>Propionibacteriaceae</taxon>
        <taxon>Microlunatus</taxon>
    </lineage>
</organism>
<keyword evidence="1 2" id="KW-0238">DNA-binding</keyword>
<dbReference type="RefSeq" id="WP_091184189.1">
    <property type="nucleotide sequence ID" value="NZ_FOFA01000008.1"/>
</dbReference>
<dbReference type="InterPro" id="IPR036271">
    <property type="entry name" value="Tet_transcr_reg_TetR-rel_C_sf"/>
</dbReference>
<dbReference type="GO" id="GO:0006355">
    <property type="term" value="P:regulation of DNA-templated transcription"/>
    <property type="evidence" value="ECO:0007669"/>
    <property type="project" value="UniProtKB-ARBA"/>
</dbReference>
<feature type="DNA-binding region" description="H-T-H motif" evidence="2">
    <location>
        <begin position="30"/>
        <end position="49"/>
    </location>
</feature>
<dbReference type="PANTHER" id="PTHR30328:SF54">
    <property type="entry name" value="HTH-TYPE TRANSCRIPTIONAL REPRESSOR SCO4008"/>
    <property type="match status" value="1"/>
</dbReference>
<reference evidence="5" key="1">
    <citation type="submission" date="2016-10" db="EMBL/GenBank/DDBJ databases">
        <authorList>
            <person name="Varghese N."/>
            <person name="Submissions S."/>
        </authorList>
    </citation>
    <scope>NUCLEOTIDE SEQUENCE [LARGE SCALE GENOMIC DNA]</scope>
    <source>
        <strain evidence="5">CGMCC 4.6856</strain>
    </source>
</reference>
<dbReference type="SUPFAM" id="SSF48498">
    <property type="entry name" value="Tetracyclin repressor-like, C-terminal domain"/>
    <property type="match status" value="1"/>
</dbReference>
<feature type="domain" description="HTH tetR-type" evidence="3">
    <location>
        <begin position="7"/>
        <end position="67"/>
    </location>
</feature>
<evidence type="ECO:0000256" key="2">
    <source>
        <dbReference type="PROSITE-ProRule" id="PRU00335"/>
    </source>
</evidence>
<evidence type="ECO:0000313" key="5">
    <source>
        <dbReference type="Proteomes" id="UP000198504"/>
    </source>
</evidence>